<keyword evidence="2" id="KW-1185">Reference proteome</keyword>
<protein>
    <submittedName>
        <fullName evidence="1">Uncharacterized protein</fullName>
    </submittedName>
</protein>
<name>A0A7Y9IBC5_9ACTN</name>
<comment type="caution">
    <text evidence="1">The sequence shown here is derived from an EMBL/GenBank/DDBJ whole genome shotgun (WGS) entry which is preliminary data.</text>
</comment>
<dbReference type="EMBL" id="JACCBU010000001">
    <property type="protein sequence ID" value="NYE73159.1"/>
    <property type="molecule type" value="Genomic_DNA"/>
</dbReference>
<gene>
    <name evidence="1" type="ORF">BKA15_004488</name>
</gene>
<accession>A0A7Y9IBC5</accession>
<dbReference type="Proteomes" id="UP000569914">
    <property type="component" value="Unassembled WGS sequence"/>
</dbReference>
<dbReference type="RefSeq" id="WP_179754442.1">
    <property type="nucleotide sequence ID" value="NZ_JACCBU010000001.1"/>
</dbReference>
<proteinExistence type="predicted"/>
<evidence type="ECO:0000313" key="1">
    <source>
        <dbReference type="EMBL" id="NYE73159.1"/>
    </source>
</evidence>
<dbReference type="AlphaFoldDB" id="A0A7Y9IBC5"/>
<evidence type="ECO:0000313" key="2">
    <source>
        <dbReference type="Proteomes" id="UP000569914"/>
    </source>
</evidence>
<reference evidence="1 2" key="1">
    <citation type="submission" date="2020-07" db="EMBL/GenBank/DDBJ databases">
        <title>Sequencing the genomes of 1000 actinobacteria strains.</title>
        <authorList>
            <person name="Klenk H.-P."/>
        </authorList>
    </citation>
    <scope>NUCLEOTIDE SEQUENCE [LARGE SCALE GENOMIC DNA]</scope>
    <source>
        <strain evidence="1 2">DSM 22083</strain>
    </source>
</reference>
<sequence>MTAQQTETPGREISGPVADLTAYRTAEELAHISQINAGCIVVRESLAVAAAEIPANVGATITVPDDVAVRIQAGMATLGGDAFAPEEGPNTALVVVGGLIVTEPVRQVTYRQISVVGMILIPRGSESLGGRLTHLIGGARTYEYEEGTQVRSVAGDATLSAAMIANEDGNPKDVLLASGEVLIDEPVETVGYQQVIVSGQLIAPRESRDRFGSKLELAGQGFWYRGANPRVVGGDETYDADFLSLVDEPLSLIVTGKLTFADDVTNELIKKAVADIVLIGTITVPPAGQAAVRLLNRDGGGTIVITGDAPG</sequence>
<organism evidence="1 2">
    <name type="scientific">Microlunatus parietis</name>
    <dbReference type="NCBI Taxonomy" id="682979"/>
    <lineage>
        <taxon>Bacteria</taxon>
        <taxon>Bacillati</taxon>
        <taxon>Actinomycetota</taxon>
        <taxon>Actinomycetes</taxon>
        <taxon>Propionibacteriales</taxon>
        <taxon>Propionibacteriaceae</taxon>
        <taxon>Microlunatus</taxon>
    </lineage>
</organism>